<evidence type="ECO:0000313" key="2">
    <source>
        <dbReference type="EMBL" id="KAJ6633033.1"/>
    </source>
</evidence>
<proteinExistence type="predicted"/>
<keyword evidence="3" id="KW-1185">Reference proteome</keyword>
<dbReference type="EMBL" id="WJQU01002283">
    <property type="protein sequence ID" value="KAJ6633033.1"/>
    <property type="molecule type" value="Genomic_DNA"/>
</dbReference>
<dbReference type="AlphaFoldDB" id="A0A9Q0MJF8"/>
<reference evidence="1" key="1">
    <citation type="submission" date="2022-07" db="EMBL/GenBank/DDBJ databases">
        <authorList>
            <person name="Trinca V."/>
            <person name="Uliana J.V.C."/>
            <person name="Torres T.T."/>
            <person name="Ward R.J."/>
            <person name="Monesi N."/>
        </authorList>
    </citation>
    <scope>NUCLEOTIDE SEQUENCE</scope>
    <source>
        <strain evidence="1">HSMRA1968</strain>
        <tissue evidence="1">Whole embryos</tissue>
    </source>
</reference>
<evidence type="ECO:0000313" key="3">
    <source>
        <dbReference type="Proteomes" id="UP001151699"/>
    </source>
</evidence>
<evidence type="ECO:0000313" key="1">
    <source>
        <dbReference type="EMBL" id="KAJ6628993.1"/>
    </source>
</evidence>
<dbReference type="EMBL" id="WJQU01002943">
    <property type="protein sequence ID" value="KAJ6628993.1"/>
    <property type="molecule type" value="Genomic_DNA"/>
</dbReference>
<accession>A0A9Q0MJF8</accession>
<protein>
    <submittedName>
        <fullName evidence="1">Uncharacterized protein</fullName>
    </submittedName>
</protein>
<name>A0A9Q0MJF8_9DIPT</name>
<organism evidence="1 3">
    <name type="scientific">Pseudolycoriella hygida</name>
    <dbReference type="NCBI Taxonomy" id="35572"/>
    <lineage>
        <taxon>Eukaryota</taxon>
        <taxon>Metazoa</taxon>
        <taxon>Ecdysozoa</taxon>
        <taxon>Arthropoda</taxon>
        <taxon>Hexapoda</taxon>
        <taxon>Insecta</taxon>
        <taxon>Pterygota</taxon>
        <taxon>Neoptera</taxon>
        <taxon>Endopterygota</taxon>
        <taxon>Diptera</taxon>
        <taxon>Nematocera</taxon>
        <taxon>Sciaroidea</taxon>
        <taxon>Sciaridae</taxon>
        <taxon>Pseudolycoriella</taxon>
    </lineage>
</organism>
<gene>
    <name evidence="1" type="ORF">Bhyg_15771</name>
    <name evidence="2" type="ORF">Bhyg_15828</name>
</gene>
<dbReference type="Proteomes" id="UP001151699">
    <property type="component" value="Unassembled WGS sequence"/>
</dbReference>
<sequence length="20" mass="2488">MQILERSHRRCVPMEDCDRL</sequence>
<comment type="caution">
    <text evidence="1">The sequence shown here is derived from an EMBL/GenBank/DDBJ whole genome shotgun (WGS) entry which is preliminary data.</text>
</comment>